<keyword evidence="2" id="KW-0378">Hydrolase</keyword>
<dbReference type="RefSeq" id="WP_220251661.1">
    <property type="nucleotide sequence ID" value="NZ_JAICCF010000003.1"/>
</dbReference>
<comment type="caution">
    <text evidence="2">The sequence shown here is derived from an EMBL/GenBank/DDBJ whole genome shotgun (WGS) entry which is preliminary data.</text>
</comment>
<keyword evidence="1" id="KW-0732">Signal</keyword>
<dbReference type="Pfam" id="PF05990">
    <property type="entry name" value="DUF900"/>
    <property type="match status" value="1"/>
</dbReference>
<organism evidence="2 3">
    <name type="scientific">Chitinophaga rhizophila</name>
    <dbReference type="NCBI Taxonomy" id="2866212"/>
    <lineage>
        <taxon>Bacteria</taxon>
        <taxon>Pseudomonadati</taxon>
        <taxon>Bacteroidota</taxon>
        <taxon>Chitinophagia</taxon>
        <taxon>Chitinophagales</taxon>
        <taxon>Chitinophagaceae</taxon>
        <taxon>Chitinophaga</taxon>
    </lineage>
</organism>
<name>A0ABS7GF96_9BACT</name>
<protein>
    <submittedName>
        <fullName evidence="2">Alpha/beta hydrolase</fullName>
    </submittedName>
</protein>
<keyword evidence="3" id="KW-1185">Reference proteome</keyword>
<feature type="chain" id="PRO_5046779303" evidence="1">
    <location>
        <begin position="19"/>
        <end position="346"/>
    </location>
</feature>
<evidence type="ECO:0000256" key="1">
    <source>
        <dbReference type="SAM" id="SignalP"/>
    </source>
</evidence>
<reference evidence="2 3" key="1">
    <citation type="submission" date="2021-08" db="EMBL/GenBank/DDBJ databases">
        <title>The genome sequence of Chitinophaga sp. B61.</title>
        <authorList>
            <person name="Zhang X."/>
        </authorList>
    </citation>
    <scope>NUCLEOTIDE SEQUENCE [LARGE SCALE GENOMIC DNA]</scope>
    <source>
        <strain evidence="2 3">B61</strain>
    </source>
</reference>
<sequence length="346" mass="40321">MKRFLVLLCITFSLSAQAQLSFYNSDAYWANFCFQSDCVKPDLSDTCLVFVSNRHFYKDSLRFVDEYVDTAGLKYFFLQKRAGKWNVYQTPTLADAMHMLPEKRDIVVYAEGMGKIFTTNVERGLLMRSQYNVNVVMFDYASINTTYRPARNFKFARNNAKLSAPHYFKLLRIIQQARREQEDWMQQVKVSTFYHSMGNIILMEMMKGEDYKQLNEEPFIENVVINAACVPSKGHKEWVENIGFANKIYIHYNRADWQLKGAHLLTMTPQLGEKQKGMLAENANYINFRDQVGSQHSYFLNFPQNEYRMTSEMRAYFSQLFTGNVAVLEEEKTLAKKQVNSVGAVN</sequence>
<accession>A0ABS7GF96</accession>
<proteinExistence type="predicted"/>
<dbReference type="InterPro" id="IPR010297">
    <property type="entry name" value="DUF900_hydrolase"/>
</dbReference>
<dbReference type="EMBL" id="JAICCF010000003">
    <property type="protein sequence ID" value="MBW8686352.1"/>
    <property type="molecule type" value="Genomic_DNA"/>
</dbReference>
<evidence type="ECO:0000313" key="3">
    <source>
        <dbReference type="Proteomes" id="UP000812961"/>
    </source>
</evidence>
<dbReference type="GO" id="GO:0016787">
    <property type="term" value="F:hydrolase activity"/>
    <property type="evidence" value="ECO:0007669"/>
    <property type="project" value="UniProtKB-KW"/>
</dbReference>
<gene>
    <name evidence="2" type="ORF">K1Y79_18575</name>
</gene>
<feature type="signal peptide" evidence="1">
    <location>
        <begin position="1"/>
        <end position="18"/>
    </location>
</feature>
<evidence type="ECO:0000313" key="2">
    <source>
        <dbReference type="EMBL" id="MBW8686352.1"/>
    </source>
</evidence>
<dbReference type="Proteomes" id="UP000812961">
    <property type="component" value="Unassembled WGS sequence"/>
</dbReference>